<protein>
    <submittedName>
        <fullName evidence="2">Uncharacterized protein LOC113517928</fullName>
    </submittedName>
</protein>
<dbReference type="OrthoDB" id="7390660at2759"/>
<evidence type="ECO:0000313" key="2">
    <source>
        <dbReference type="RefSeq" id="XP_026758475.1"/>
    </source>
</evidence>
<dbReference type="KEGG" id="gmw:113517928"/>
<accession>A0A6J1WZJ7</accession>
<keyword evidence="1" id="KW-1185">Reference proteome</keyword>
<name>A0A6J1WZJ7_GALME</name>
<gene>
    <name evidence="2" type="primary">LOC113517928</name>
</gene>
<dbReference type="Proteomes" id="UP001652740">
    <property type="component" value="Unplaced"/>
</dbReference>
<dbReference type="RefSeq" id="XP_026758475.1">
    <property type="nucleotide sequence ID" value="XM_026902674.2"/>
</dbReference>
<proteinExistence type="predicted"/>
<reference evidence="2" key="1">
    <citation type="submission" date="2025-08" db="UniProtKB">
        <authorList>
            <consortium name="RefSeq"/>
        </authorList>
    </citation>
    <scope>IDENTIFICATION</scope>
    <source>
        <tissue evidence="2">Whole larvae</tissue>
    </source>
</reference>
<sequence>MQSVTINFLVIYSTNIIIQGLPINNGFTVKFNPISVQEQVKPKTFGALFAKILQELSPKATHRREVLVKAHSPYPPDLGTGCTNQIARIIFPLKGDENVNDTHELENLKLLNLPIIKQPFESYKILIATAPPHLKIGGDDDEKPMVIYIVFPEDKTTDSINIPTIYFVNKLNEKMYINNKTTVDPILIIDSNRTVTGLKSKEIHKFVKFKNKVADHYKYQISQ</sequence>
<dbReference type="AlphaFoldDB" id="A0A6J1WZJ7"/>
<evidence type="ECO:0000313" key="1">
    <source>
        <dbReference type="Proteomes" id="UP001652740"/>
    </source>
</evidence>
<dbReference type="InParanoid" id="A0A6J1WZJ7"/>
<dbReference type="GeneID" id="113517928"/>
<organism evidence="1 2">
    <name type="scientific">Galleria mellonella</name>
    <name type="common">Greater wax moth</name>
    <dbReference type="NCBI Taxonomy" id="7137"/>
    <lineage>
        <taxon>Eukaryota</taxon>
        <taxon>Metazoa</taxon>
        <taxon>Ecdysozoa</taxon>
        <taxon>Arthropoda</taxon>
        <taxon>Hexapoda</taxon>
        <taxon>Insecta</taxon>
        <taxon>Pterygota</taxon>
        <taxon>Neoptera</taxon>
        <taxon>Endopterygota</taxon>
        <taxon>Lepidoptera</taxon>
        <taxon>Glossata</taxon>
        <taxon>Ditrysia</taxon>
        <taxon>Pyraloidea</taxon>
        <taxon>Pyralidae</taxon>
        <taxon>Galleriinae</taxon>
        <taxon>Galleria</taxon>
    </lineage>
</organism>